<feature type="region of interest" description="Disordered" evidence="1">
    <location>
        <begin position="94"/>
        <end position="126"/>
    </location>
</feature>
<feature type="compositionally biased region" description="Basic and acidic residues" evidence="1">
    <location>
        <begin position="44"/>
        <end position="62"/>
    </location>
</feature>
<accession>A0AAD7K8M4</accession>
<keyword evidence="3" id="KW-1185">Reference proteome</keyword>
<feature type="region of interest" description="Disordered" evidence="1">
    <location>
        <begin position="159"/>
        <end position="191"/>
    </location>
</feature>
<dbReference type="EMBL" id="JARJLG010000007">
    <property type="protein sequence ID" value="KAJ7779354.1"/>
    <property type="molecule type" value="Genomic_DNA"/>
</dbReference>
<protein>
    <submittedName>
        <fullName evidence="2">Uncharacterized protein</fullName>
    </submittedName>
</protein>
<dbReference type="Proteomes" id="UP001215280">
    <property type="component" value="Unassembled WGS sequence"/>
</dbReference>
<dbReference type="AlphaFoldDB" id="A0AAD7K8M4"/>
<gene>
    <name evidence="2" type="ORF">DFH07DRAFT_765645</name>
</gene>
<reference evidence="2" key="1">
    <citation type="submission" date="2023-03" db="EMBL/GenBank/DDBJ databases">
        <title>Massive genome expansion in bonnet fungi (Mycena s.s.) driven by repeated elements and novel gene families across ecological guilds.</title>
        <authorList>
            <consortium name="Lawrence Berkeley National Laboratory"/>
            <person name="Harder C.B."/>
            <person name="Miyauchi S."/>
            <person name="Viragh M."/>
            <person name="Kuo A."/>
            <person name="Thoen E."/>
            <person name="Andreopoulos B."/>
            <person name="Lu D."/>
            <person name="Skrede I."/>
            <person name="Drula E."/>
            <person name="Henrissat B."/>
            <person name="Morin E."/>
            <person name="Kohler A."/>
            <person name="Barry K."/>
            <person name="LaButti K."/>
            <person name="Morin E."/>
            <person name="Salamov A."/>
            <person name="Lipzen A."/>
            <person name="Mereny Z."/>
            <person name="Hegedus B."/>
            <person name="Baldrian P."/>
            <person name="Stursova M."/>
            <person name="Weitz H."/>
            <person name="Taylor A."/>
            <person name="Grigoriev I.V."/>
            <person name="Nagy L.G."/>
            <person name="Martin F."/>
            <person name="Kauserud H."/>
        </authorList>
    </citation>
    <scope>NUCLEOTIDE SEQUENCE</scope>
    <source>
        <strain evidence="2">CBHHK188m</strain>
    </source>
</reference>
<proteinExistence type="predicted"/>
<feature type="region of interest" description="Disordered" evidence="1">
    <location>
        <begin position="1"/>
        <end position="80"/>
    </location>
</feature>
<comment type="caution">
    <text evidence="2">The sequence shown here is derived from an EMBL/GenBank/DDBJ whole genome shotgun (WGS) entry which is preliminary data.</text>
</comment>
<feature type="compositionally biased region" description="Basic residues" evidence="1">
    <location>
        <begin position="94"/>
        <end position="110"/>
    </location>
</feature>
<organism evidence="2 3">
    <name type="scientific">Mycena maculata</name>
    <dbReference type="NCBI Taxonomy" id="230809"/>
    <lineage>
        <taxon>Eukaryota</taxon>
        <taxon>Fungi</taxon>
        <taxon>Dikarya</taxon>
        <taxon>Basidiomycota</taxon>
        <taxon>Agaricomycotina</taxon>
        <taxon>Agaricomycetes</taxon>
        <taxon>Agaricomycetidae</taxon>
        <taxon>Agaricales</taxon>
        <taxon>Marasmiineae</taxon>
        <taxon>Mycenaceae</taxon>
        <taxon>Mycena</taxon>
    </lineage>
</organism>
<evidence type="ECO:0000313" key="3">
    <source>
        <dbReference type="Proteomes" id="UP001215280"/>
    </source>
</evidence>
<name>A0AAD7K8M4_9AGAR</name>
<sequence length="255" mass="28174">MKASRRTERRGTKGGREDFGSPNRFEGADLGAASTIDGYSGVNGHHDEEHIGVQRDEARSTERYVATKRHPRFPDEGGAVEGDEGVLELRAIHQGRRTRSAGDRRKKASAKSRQGGIDAEPPTSQPTRFRRLWPALLRNRQEGSPSIWSAVTICTGKTTEGPRRDVGERRGRNGWQRFGLTRGSDSDGATPRLRVRDRKAVSRHCGANMMALVILASDRHPLGIGQASAGHRTGMCWACVRHVAAHLKTVLWYHS</sequence>
<evidence type="ECO:0000313" key="2">
    <source>
        <dbReference type="EMBL" id="KAJ7779354.1"/>
    </source>
</evidence>
<feature type="compositionally biased region" description="Basic and acidic residues" evidence="1">
    <location>
        <begin position="1"/>
        <end position="19"/>
    </location>
</feature>
<evidence type="ECO:0000256" key="1">
    <source>
        <dbReference type="SAM" id="MobiDB-lite"/>
    </source>
</evidence>
<feature type="compositionally biased region" description="Basic and acidic residues" evidence="1">
    <location>
        <begin position="160"/>
        <end position="171"/>
    </location>
</feature>